<keyword evidence="1 2" id="KW-0238">DNA-binding</keyword>
<dbReference type="InterPro" id="IPR001647">
    <property type="entry name" value="HTH_TetR"/>
</dbReference>
<dbReference type="RefSeq" id="WP_311501611.1">
    <property type="nucleotide sequence ID" value="NZ_JAVRHK010000001.1"/>
</dbReference>
<feature type="DNA-binding region" description="H-T-H motif" evidence="2">
    <location>
        <begin position="22"/>
        <end position="41"/>
    </location>
</feature>
<proteinExistence type="predicted"/>
<evidence type="ECO:0000256" key="2">
    <source>
        <dbReference type="PROSITE-ProRule" id="PRU00335"/>
    </source>
</evidence>
<evidence type="ECO:0000313" key="5">
    <source>
        <dbReference type="Proteomes" id="UP001262582"/>
    </source>
</evidence>
<organism evidence="4 5">
    <name type="scientific">Autumnicola musiva</name>
    <dbReference type="NCBI Taxonomy" id="3075589"/>
    <lineage>
        <taxon>Bacteria</taxon>
        <taxon>Pseudomonadati</taxon>
        <taxon>Bacteroidota</taxon>
        <taxon>Flavobacteriia</taxon>
        <taxon>Flavobacteriales</taxon>
        <taxon>Flavobacteriaceae</taxon>
        <taxon>Autumnicola</taxon>
    </lineage>
</organism>
<dbReference type="EMBL" id="JAVRHK010000001">
    <property type="protein sequence ID" value="MDT0675168.1"/>
    <property type="molecule type" value="Genomic_DNA"/>
</dbReference>
<dbReference type="SUPFAM" id="SSF46689">
    <property type="entry name" value="Homeodomain-like"/>
    <property type="match status" value="1"/>
</dbReference>
<keyword evidence="5" id="KW-1185">Reference proteome</keyword>
<evidence type="ECO:0000259" key="3">
    <source>
        <dbReference type="PROSITE" id="PS50977"/>
    </source>
</evidence>
<evidence type="ECO:0000313" key="4">
    <source>
        <dbReference type="EMBL" id="MDT0675168.1"/>
    </source>
</evidence>
<dbReference type="Gene3D" id="1.10.357.10">
    <property type="entry name" value="Tetracycline Repressor, domain 2"/>
    <property type="match status" value="1"/>
</dbReference>
<reference evidence="4 5" key="1">
    <citation type="submission" date="2023-09" db="EMBL/GenBank/DDBJ databases">
        <authorList>
            <person name="Rey-Velasco X."/>
        </authorList>
    </citation>
    <scope>NUCLEOTIDE SEQUENCE [LARGE SCALE GENOMIC DNA]</scope>
    <source>
        <strain evidence="4 5">F117</strain>
    </source>
</reference>
<accession>A0ABU3D2C9</accession>
<dbReference type="Proteomes" id="UP001262582">
    <property type="component" value="Unassembled WGS sequence"/>
</dbReference>
<dbReference type="InterPro" id="IPR050624">
    <property type="entry name" value="HTH-type_Tx_Regulator"/>
</dbReference>
<feature type="domain" description="HTH tetR-type" evidence="3">
    <location>
        <begin position="1"/>
        <end position="59"/>
    </location>
</feature>
<dbReference type="InterPro" id="IPR009057">
    <property type="entry name" value="Homeodomain-like_sf"/>
</dbReference>
<gene>
    <name evidence="4" type="ORF">RM539_01050</name>
</gene>
<evidence type="ECO:0000256" key="1">
    <source>
        <dbReference type="ARBA" id="ARBA00023125"/>
    </source>
</evidence>
<dbReference type="PROSITE" id="PS50977">
    <property type="entry name" value="HTH_TETR_2"/>
    <property type="match status" value="1"/>
</dbReference>
<comment type="caution">
    <text evidence="4">The sequence shown here is derived from an EMBL/GenBank/DDBJ whole genome shotgun (WGS) entry which is preliminary data.</text>
</comment>
<name>A0ABU3D2C9_9FLAO</name>
<dbReference type="PRINTS" id="PR00455">
    <property type="entry name" value="HTHTETR"/>
</dbReference>
<protein>
    <submittedName>
        <fullName evidence="4">TetR/AcrR family transcriptional regulator</fullName>
    </submittedName>
</protein>
<dbReference type="PANTHER" id="PTHR43479:SF11">
    <property type="entry name" value="ACREF_ENVCD OPERON REPRESSOR-RELATED"/>
    <property type="match status" value="1"/>
</dbReference>
<dbReference type="Pfam" id="PF00440">
    <property type="entry name" value="TetR_N"/>
    <property type="match status" value="1"/>
</dbReference>
<sequence>MREKILNTASEMFLAYGFKSVTMDDIADKLGISKKTIYANFSTKVKLVEATVHHLFSVVQEGIKKIQSEEKNPIKELYAVRRYGMNYVNDQKASPHYQLNKYYPRVAKSVEGKYFNVILHCVIANLERGITTGHYRSGIPISFIARIHFAGIKGVKDPDLFPPEEYSNQKLMDYFLDYHLRAICTSKGLETLEEFKNNHEHF</sequence>
<dbReference type="PANTHER" id="PTHR43479">
    <property type="entry name" value="ACREF/ENVCD OPERON REPRESSOR-RELATED"/>
    <property type="match status" value="1"/>
</dbReference>